<proteinExistence type="predicted"/>
<keyword evidence="4" id="KW-1185">Reference proteome</keyword>
<feature type="transmembrane region" description="Helical" evidence="2">
    <location>
        <begin position="60"/>
        <end position="82"/>
    </location>
</feature>
<dbReference type="AlphaFoldDB" id="A0A7I7Y186"/>
<dbReference type="Pfam" id="PF20088">
    <property type="entry name" value="DUF6480"/>
    <property type="match status" value="1"/>
</dbReference>
<dbReference type="EMBL" id="AP022612">
    <property type="protein sequence ID" value="BBZ35388.1"/>
    <property type="molecule type" value="Genomic_DNA"/>
</dbReference>
<evidence type="ECO:0000256" key="2">
    <source>
        <dbReference type="SAM" id="Phobius"/>
    </source>
</evidence>
<evidence type="ECO:0000313" key="4">
    <source>
        <dbReference type="Proteomes" id="UP000466931"/>
    </source>
</evidence>
<gene>
    <name evidence="3" type="ORF">MCNF_39930</name>
</gene>
<keyword evidence="2" id="KW-0472">Membrane</keyword>
<evidence type="ECO:0000256" key="1">
    <source>
        <dbReference type="SAM" id="MobiDB-lite"/>
    </source>
</evidence>
<feature type="region of interest" description="Disordered" evidence="1">
    <location>
        <begin position="1"/>
        <end position="55"/>
    </location>
</feature>
<reference evidence="3" key="2">
    <citation type="submission" date="2020-02" db="EMBL/GenBank/DDBJ databases">
        <authorList>
            <person name="Matsumoto Y."/>
            <person name="Motooka D."/>
            <person name="Nakamura S."/>
        </authorList>
    </citation>
    <scope>NUCLEOTIDE SEQUENCE</scope>
    <source>
        <strain evidence="3">JCM 13671</strain>
    </source>
</reference>
<evidence type="ECO:0000313" key="3">
    <source>
        <dbReference type="EMBL" id="BBZ35388.1"/>
    </source>
</evidence>
<name>A0A7I7Y186_9MYCO</name>
<accession>A0A7I7Y186</accession>
<protein>
    <submittedName>
        <fullName evidence="3">Uncharacterized protein</fullName>
    </submittedName>
</protein>
<feature type="compositionally biased region" description="Polar residues" evidence="1">
    <location>
        <begin position="37"/>
        <end position="47"/>
    </location>
</feature>
<dbReference type="InterPro" id="IPR045512">
    <property type="entry name" value="DUF6480"/>
</dbReference>
<keyword evidence="2" id="KW-0812">Transmembrane</keyword>
<reference evidence="3" key="1">
    <citation type="journal article" date="2019" name="Emerg. Microbes Infect.">
        <title>Comprehensive subspecies identification of 175 nontuberculous mycobacteria species based on 7547 genomic profiles.</title>
        <authorList>
            <person name="Matsumoto Y."/>
            <person name="Kinjo T."/>
            <person name="Motooka D."/>
            <person name="Nabeya D."/>
            <person name="Jung N."/>
            <person name="Uechi K."/>
            <person name="Horii T."/>
            <person name="Iida T."/>
            <person name="Fujita J."/>
            <person name="Nakamura S."/>
        </authorList>
    </citation>
    <scope>NUCLEOTIDE SEQUENCE [LARGE SCALE GENOMIC DNA]</scope>
    <source>
        <strain evidence="3">JCM 13671</strain>
    </source>
</reference>
<sequence length="89" mass="9021">MEHTGMTDQPKSPDPEPDQTPGLADGGGVEPGDTPPDSDQLSATSNADPPVRHRASPTSVVAFAAVAVFILLFVAAAVLLIARMTGALG</sequence>
<organism evidence="3 4">
    <name type="scientific">Mycolicibacterium confluentis</name>
    <dbReference type="NCBI Taxonomy" id="28047"/>
    <lineage>
        <taxon>Bacteria</taxon>
        <taxon>Bacillati</taxon>
        <taxon>Actinomycetota</taxon>
        <taxon>Actinomycetes</taxon>
        <taxon>Mycobacteriales</taxon>
        <taxon>Mycobacteriaceae</taxon>
        <taxon>Mycolicibacterium</taxon>
    </lineage>
</organism>
<dbReference type="Proteomes" id="UP000466931">
    <property type="component" value="Chromosome"/>
</dbReference>
<feature type="compositionally biased region" description="Polar residues" evidence="1">
    <location>
        <begin position="1"/>
        <end position="10"/>
    </location>
</feature>
<keyword evidence="2" id="KW-1133">Transmembrane helix</keyword>